<evidence type="ECO:0000256" key="3">
    <source>
        <dbReference type="RuleBase" id="RU368077"/>
    </source>
</evidence>
<dbReference type="InterPro" id="IPR006328">
    <property type="entry name" value="2-HAD"/>
</dbReference>
<organism evidence="4 5">
    <name type="scientific">Alteromonas ponticola</name>
    <dbReference type="NCBI Taxonomy" id="2720613"/>
    <lineage>
        <taxon>Bacteria</taxon>
        <taxon>Pseudomonadati</taxon>
        <taxon>Pseudomonadota</taxon>
        <taxon>Gammaproteobacteria</taxon>
        <taxon>Alteromonadales</taxon>
        <taxon>Alteromonadaceae</taxon>
        <taxon>Alteromonas/Salinimonas group</taxon>
        <taxon>Alteromonas</taxon>
    </lineage>
</organism>
<dbReference type="InterPro" id="IPR036412">
    <property type="entry name" value="HAD-like_sf"/>
</dbReference>
<dbReference type="SUPFAM" id="SSF56784">
    <property type="entry name" value="HAD-like"/>
    <property type="match status" value="1"/>
</dbReference>
<reference evidence="4 5" key="1">
    <citation type="submission" date="2020-03" db="EMBL/GenBank/DDBJ databases">
        <title>Alteromonas ponticola sp. nov., isolated from seawater.</title>
        <authorList>
            <person name="Yoon J.-H."/>
            <person name="Kim Y.-O."/>
        </authorList>
    </citation>
    <scope>NUCLEOTIDE SEQUENCE [LARGE SCALE GENOMIC DNA]</scope>
    <source>
        <strain evidence="4 5">MYP5</strain>
    </source>
</reference>
<dbReference type="SFLD" id="SFLDG01129">
    <property type="entry name" value="C1.5:_HAD__Beta-PGM__Phosphata"/>
    <property type="match status" value="1"/>
</dbReference>
<keyword evidence="5" id="KW-1185">Reference proteome</keyword>
<evidence type="ECO:0000256" key="2">
    <source>
        <dbReference type="ARBA" id="ARBA00022801"/>
    </source>
</evidence>
<comment type="caution">
    <text evidence="4">The sequence shown here is derived from an EMBL/GenBank/DDBJ whole genome shotgun (WGS) entry which is preliminary data.</text>
</comment>
<sequence length="224" mass="24108">MKPAALIFDVNETLLDLSSAKPALASLFNGQESLVELWFSMLLHHSLVESSIGGKHNFSEIGAATAQMVAYGKGISLSFEHALHVIKDAMTTLPAYDDAAKALKTLSQSGIKLIALSNSPTKGLRTQLEYAGIINYFNDVLSVEDAGRYKPHADVYHWACDKIGVAVENCMMVAAHGWDVAGAANAGMRTVFVEREGKCQYPLSAEASFSVSSLDELADIVLNQ</sequence>
<dbReference type="InterPro" id="IPR051540">
    <property type="entry name" value="S-2-haloacid_dehalogenase"/>
</dbReference>
<dbReference type="NCBIfam" id="TIGR01493">
    <property type="entry name" value="HAD-SF-IA-v2"/>
    <property type="match status" value="1"/>
</dbReference>
<dbReference type="NCBIfam" id="TIGR01428">
    <property type="entry name" value="HAD_type_II"/>
    <property type="match status" value="1"/>
</dbReference>
<evidence type="ECO:0000256" key="1">
    <source>
        <dbReference type="ARBA" id="ARBA00008106"/>
    </source>
</evidence>
<accession>A0ABX1QY13</accession>
<dbReference type="Proteomes" id="UP000709336">
    <property type="component" value="Unassembled WGS sequence"/>
</dbReference>
<dbReference type="CDD" id="cd02588">
    <property type="entry name" value="HAD_L2-DEX"/>
    <property type="match status" value="1"/>
</dbReference>
<evidence type="ECO:0000313" key="5">
    <source>
        <dbReference type="Proteomes" id="UP000709336"/>
    </source>
</evidence>
<dbReference type="PANTHER" id="PTHR43316">
    <property type="entry name" value="HYDROLASE, HALOACID DELAHOGENASE-RELATED"/>
    <property type="match status" value="1"/>
</dbReference>
<dbReference type="SFLD" id="SFLDS00003">
    <property type="entry name" value="Haloacid_Dehalogenase"/>
    <property type="match status" value="1"/>
</dbReference>
<dbReference type="Gene3D" id="1.10.150.240">
    <property type="entry name" value="Putative phosphatase, domain 2"/>
    <property type="match status" value="1"/>
</dbReference>
<comment type="catalytic activity">
    <reaction evidence="3">
        <text>an (S)-2-haloacid + H2O = a (2R)-2-hydroxycarboxylate + a halide anion + H(+)</text>
        <dbReference type="Rhea" id="RHEA:11192"/>
        <dbReference type="ChEBI" id="CHEBI:15377"/>
        <dbReference type="ChEBI" id="CHEBI:15378"/>
        <dbReference type="ChEBI" id="CHEBI:16042"/>
        <dbReference type="ChEBI" id="CHEBI:58314"/>
        <dbReference type="ChEBI" id="CHEBI:137405"/>
        <dbReference type="EC" id="3.8.1.2"/>
    </reaction>
</comment>
<dbReference type="RefSeq" id="WP_169209704.1">
    <property type="nucleotide sequence ID" value="NZ_JAATNW010000002.1"/>
</dbReference>
<evidence type="ECO:0000313" key="4">
    <source>
        <dbReference type="EMBL" id="NMH59133.1"/>
    </source>
</evidence>
<proteinExistence type="inferred from homology"/>
<dbReference type="InterPro" id="IPR023214">
    <property type="entry name" value="HAD_sf"/>
</dbReference>
<dbReference type="InterPro" id="IPR006439">
    <property type="entry name" value="HAD-SF_hydro_IA"/>
</dbReference>
<comment type="similarity">
    <text evidence="1 3">Belongs to the HAD-like hydrolase superfamily. S-2-haloalkanoic acid dehalogenase family.</text>
</comment>
<protein>
    <recommendedName>
        <fullName evidence="3">(S)-2-haloacid dehalogenase</fullName>
        <ecNumber evidence="3">3.8.1.2</ecNumber>
    </recommendedName>
    <alternativeName>
        <fullName evidence="3">2-haloalkanoic acid dehalogenase</fullName>
    </alternativeName>
    <alternativeName>
        <fullName evidence="3">Halocarboxylic acid halidohydrolase</fullName>
    </alternativeName>
    <alternativeName>
        <fullName evidence="3">L-2-haloacid dehalogenase</fullName>
    </alternativeName>
</protein>
<dbReference type="PRINTS" id="PR00413">
    <property type="entry name" value="HADHALOGNASE"/>
</dbReference>
<comment type="function">
    <text evidence="3">Catalyzes the hydrolytic dehalogenation of small (S)-2-haloalkanoic acids to yield the corresponding (R)-2-hydroxyalkanoic acids.</text>
</comment>
<dbReference type="EC" id="3.8.1.2" evidence="3"/>
<keyword evidence="2 3" id="KW-0378">Hydrolase</keyword>
<name>A0ABX1QY13_9ALTE</name>
<dbReference type="PANTHER" id="PTHR43316:SF3">
    <property type="entry name" value="HALOACID DEHALOGENASE, TYPE II (AFU_ORTHOLOGUE AFUA_2G07750)-RELATED"/>
    <property type="match status" value="1"/>
</dbReference>
<dbReference type="InterPro" id="IPR023198">
    <property type="entry name" value="PGP-like_dom2"/>
</dbReference>
<dbReference type="Pfam" id="PF00702">
    <property type="entry name" value="Hydrolase"/>
    <property type="match status" value="1"/>
</dbReference>
<dbReference type="EMBL" id="JAATNW010000002">
    <property type="protein sequence ID" value="NMH59133.1"/>
    <property type="molecule type" value="Genomic_DNA"/>
</dbReference>
<gene>
    <name evidence="4" type="ORF">HCJ96_03740</name>
</gene>
<dbReference type="Gene3D" id="3.40.50.1000">
    <property type="entry name" value="HAD superfamily/HAD-like"/>
    <property type="match status" value="1"/>
</dbReference>